<dbReference type="Pfam" id="PF00069">
    <property type="entry name" value="Pkinase"/>
    <property type="match status" value="1"/>
</dbReference>
<feature type="repeat" description="ANK" evidence="4">
    <location>
        <begin position="331"/>
        <end position="363"/>
    </location>
</feature>
<dbReference type="InterPro" id="IPR002110">
    <property type="entry name" value="Ankyrin_rpt"/>
</dbReference>
<dbReference type="Proteomes" id="UP001159428">
    <property type="component" value="Unassembled WGS sequence"/>
</dbReference>
<keyword evidence="2 5" id="KW-0547">Nucleotide-binding</keyword>
<dbReference type="InterPro" id="IPR045133">
    <property type="entry name" value="IRE1/2-like"/>
</dbReference>
<proteinExistence type="predicted"/>
<dbReference type="AlphaFoldDB" id="A0AAU9XBD0"/>
<evidence type="ECO:0000259" key="7">
    <source>
        <dbReference type="PROSITE" id="PS51392"/>
    </source>
</evidence>
<organism evidence="8 9">
    <name type="scientific">Pocillopora meandrina</name>
    <dbReference type="NCBI Taxonomy" id="46732"/>
    <lineage>
        <taxon>Eukaryota</taxon>
        <taxon>Metazoa</taxon>
        <taxon>Cnidaria</taxon>
        <taxon>Anthozoa</taxon>
        <taxon>Hexacorallia</taxon>
        <taxon>Scleractinia</taxon>
        <taxon>Astrocoeniina</taxon>
        <taxon>Pocilloporidae</taxon>
        <taxon>Pocillopora</taxon>
    </lineage>
</organism>
<dbReference type="PANTHER" id="PTHR13954">
    <property type="entry name" value="IRE1-RELATED"/>
    <property type="match status" value="1"/>
</dbReference>
<gene>
    <name evidence="8" type="ORF">PMEA_00020396</name>
</gene>
<dbReference type="Gene3D" id="1.25.40.20">
    <property type="entry name" value="Ankyrin repeat-containing domain"/>
    <property type="match status" value="3"/>
</dbReference>
<dbReference type="InterPro" id="IPR000719">
    <property type="entry name" value="Prot_kinase_dom"/>
</dbReference>
<dbReference type="InterPro" id="IPR011009">
    <property type="entry name" value="Kinase-like_dom_sf"/>
</dbReference>
<dbReference type="GO" id="GO:0006397">
    <property type="term" value="P:mRNA processing"/>
    <property type="evidence" value="ECO:0007669"/>
    <property type="project" value="InterPro"/>
</dbReference>
<dbReference type="Gene3D" id="3.30.200.20">
    <property type="entry name" value="Phosphorylase Kinase, domain 1"/>
    <property type="match status" value="1"/>
</dbReference>
<dbReference type="Pfam" id="PF00023">
    <property type="entry name" value="Ank"/>
    <property type="match status" value="2"/>
</dbReference>
<dbReference type="InterPro" id="IPR008271">
    <property type="entry name" value="Ser/Thr_kinase_AS"/>
</dbReference>
<evidence type="ECO:0000256" key="1">
    <source>
        <dbReference type="ARBA" id="ARBA00022729"/>
    </source>
</evidence>
<dbReference type="Gene3D" id="1.20.1440.180">
    <property type="entry name" value="KEN domain"/>
    <property type="match status" value="1"/>
</dbReference>
<protein>
    <submittedName>
        <fullName evidence="8">Uncharacterized protein</fullName>
    </submittedName>
</protein>
<dbReference type="GO" id="GO:1990604">
    <property type="term" value="C:IRE1-TRAF2-ASK1 complex"/>
    <property type="evidence" value="ECO:0007669"/>
    <property type="project" value="TreeGrafter"/>
</dbReference>
<evidence type="ECO:0000256" key="5">
    <source>
        <dbReference type="PROSITE-ProRule" id="PRU10141"/>
    </source>
</evidence>
<keyword evidence="9" id="KW-1185">Reference proteome</keyword>
<keyword evidence="3 5" id="KW-0067">ATP-binding</keyword>
<feature type="domain" description="KEN" evidence="7">
    <location>
        <begin position="735"/>
        <end position="866"/>
    </location>
</feature>
<evidence type="ECO:0000313" key="8">
    <source>
        <dbReference type="EMBL" id="CAH3143037.1"/>
    </source>
</evidence>
<dbReference type="Pfam" id="PF06479">
    <property type="entry name" value="Ribonuc_2-5A"/>
    <property type="match status" value="1"/>
</dbReference>
<evidence type="ECO:0000259" key="6">
    <source>
        <dbReference type="PROSITE" id="PS50011"/>
    </source>
</evidence>
<dbReference type="GO" id="GO:0005524">
    <property type="term" value="F:ATP binding"/>
    <property type="evidence" value="ECO:0007669"/>
    <property type="project" value="UniProtKB-UniRule"/>
</dbReference>
<dbReference type="GO" id="GO:0051082">
    <property type="term" value="F:unfolded protein binding"/>
    <property type="evidence" value="ECO:0007669"/>
    <property type="project" value="TreeGrafter"/>
</dbReference>
<sequence length="866" mass="99063">MLERACNSRRCERINERNRKLIQRQSGRLSVPDVRYTQHAAGFLSYRKGACIDQTDDSGCTTLYQAVSEWLIRPSVQKRLFVEFLLSRGANPNFKNNSGESPLTKSFPTFQATRYKDHLLEIWRCLLNFGARAKIKDDSDRSPLHILVNLSCKLSPKTVDEGIVLFHEHGCAINCRDADGNTPLHLWARLAVKSQNLEKVGNKIIDRGGTVNARNDSGETPLHLAQFWEPVDLLLKQGAQPNAQDLSGETPLHKFVDKETLITDKVKVGRWKKCLTSGMDPWKKNDSGVCPFQDLLEKGFLQSSLRLLKAVFEHYVDEETIESARCFKDSEGNSLLHLACITQADAICEYLLQRGFSVNNQNIRLQTPLSLVCSRVGTLPMKNIQNTILLLQKHHADPKIPDDKGNTCQVLLNGHEDLKRLLRIDIEKEPILPIMKWRKESEKHKDALCDISCGQKCQRVESYHHHKHYIGKGSFSLVFPALDERDGREVALKRLEKARLEDASFRREIECLMKLNDCPAVVNYICSFSSSDFQYIVVELMEGTLNEYLDTEHEGVNAFRICSDIYSGIEYLHKNEVIHRDLKPQNILYKTTPSVAMKIADFGLSKILQTTQHFGSSDTVMHSMVGTKCWKAPELFTNDSQSKYSKESDIFSCGLLFHYSLAKGKHPFHDPKESPAQIGSPNTTENIKDNIENKRFFCPSLSAEAVHILTRMLSLKPDERPTASSLKTFPFFWDNAKKMDFLKKVGNEDEFTKPRSTLTRPLTDVERQLEKQMKNALPWTSNSSINDIFSEFTSDPRYRDQYEPNSAVELVRLIRNVHEHPANLSRKAKSLLDKHVFLEQFPHLVTDVFNSAQQWKERTNLKSFYE</sequence>
<dbReference type="PROSITE" id="PS00108">
    <property type="entry name" value="PROTEIN_KINASE_ST"/>
    <property type="match status" value="1"/>
</dbReference>
<dbReference type="SUPFAM" id="SSF56112">
    <property type="entry name" value="Protein kinase-like (PK-like)"/>
    <property type="match status" value="1"/>
</dbReference>
<evidence type="ECO:0000256" key="2">
    <source>
        <dbReference type="ARBA" id="ARBA00022741"/>
    </source>
</evidence>
<dbReference type="GO" id="GO:0004521">
    <property type="term" value="F:RNA endonuclease activity"/>
    <property type="evidence" value="ECO:0007669"/>
    <property type="project" value="InterPro"/>
</dbReference>
<dbReference type="PROSITE" id="PS51392">
    <property type="entry name" value="KEN"/>
    <property type="match status" value="1"/>
</dbReference>
<evidence type="ECO:0000256" key="3">
    <source>
        <dbReference type="ARBA" id="ARBA00022840"/>
    </source>
</evidence>
<dbReference type="GO" id="GO:0070059">
    <property type="term" value="P:intrinsic apoptotic signaling pathway in response to endoplasmic reticulum stress"/>
    <property type="evidence" value="ECO:0007669"/>
    <property type="project" value="TreeGrafter"/>
</dbReference>
<feature type="binding site" evidence="5">
    <location>
        <position position="493"/>
    </location>
    <ligand>
        <name>ATP</name>
        <dbReference type="ChEBI" id="CHEBI:30616"/>
    </ligand>
</feature>
<dbReference type="PROSITE" id="PS50088">
    <property type="entry name" value="ANK_REPEAT"/>
    <property type="match status" value="2"/>
</dbReference>
<accession>A0AAU9XBD0</accession>
<dbReference type="GO" id="GO:0004674">
    <property type="term" value="F:protein serine/threonine kinase activity"/>
    <property type="evidence" value="ECO:0007669"/>
    <property type="project" value="InterPro"/>
</dbReference>
<evidence type="ECO:0000256" key="4">
    <source>
        <dbReference type="PROSITE-ProRule" id="PRU00023"/>
    </source>
</evidence>
<reference evidence="8 9" key="1">
    <citation type="submission" date="2022-05" db="EMBL/GenBank/DDBJ databases">
        <authorList>
            <consortium name="Genoscope - CEA"/>
            <person name="William W."/>
        </authorList>
    </citation>
    <scope>NUCLEOTIDE SEQUENCE [LARGE SCALE GENOMIC DNA]</scope>
</reference>
<dbReference type="InterPro" id="IPR038357">
    <property type="entry name" value="KEN_sf"/>
</dbReference>
<dbReference type="InterPro" id="IPR017441">
    <property type="entry name" value="Protein_kinase_ATP_BS"/>
</dbReference>
<dbReference type="EMBL" id="CALNXJ010000037">
    <property type="protein sequence ID" value="CAH3143037.1"/>
    <property type="molecule type" value="Genomic_DNA"/>
</dbReference>
<keyword evidence="4" id="KW-0040">ANK repeat</keyword>
<dbReference type="InterPro" id="IPR010513">
    <property type="entry name" value="KEN_dom"/>
</dbReference>
<dbReference type="InterPro" id="IPR036770">
    <property type="entry name" value="Ankyrin_rpt-contain_sf"/>
</dbReference>
<feature type="repeat" description="ANK" evidence="4">
    <location>
        <begin position="179"/>
        <end position="216"/>
    </location>
</feature>
<dbReference type="PROSITE" id="PS50011">
    <property type="entry name" value="PROTEIN_KINASE_DOM"/>
    <property type="match status" value="1"/>
</dbReference>
<dbReference type="Gene3D" id="1.10.510.10">
    <property type="entry name" value="Transferase(Phosphotransferase) domain 1"/>
    <property type="match status" value="1"/>
</dbReference>
<dbReference type="PANTHER" id="PTHR13954:SF6">
    <property type="entry name" value="NON-SPECIFIC SERINE_THREONINE PROTEIN KINASE"/>
    <property type="match status" value="1"/>
</dbReference>
<comment type="caution">
    <text evidence="8">The sequence shown here is derived from an EMBL/GenBank/DDBJ whole genome shotgun (WGS) entry which is preliminary data.</text>
</comment>
<dbReference type="SMART" id="SM00220">
    <property type="entry name" value="S_TKc"/>
    <property type="match status" value="1"/>
</dbReference>
<feature type="domain" description="Protein kinase" evidence="6">
    <location>
        <begin position="464"/>
        <end position="732"/>
    </location>
</feature>
<name>A0AAU9XBD0_9CNID</name>
<dbReference type="PROSITE" id="PS50297">
    <property type="entry name" value="ANK_REP_REGION"/>
    <property type="match status" value="1"/>
</dbReference>
<dbReference type="SUPFAM" id="SSF48403">
    <property type="entry name" value="Ankyrin repeat"/>
    <property type="match status" value="2"/>
</dbReference>
<dbReference type="PROSITE" id="PS00107">
    <property type="entry name" value="PROTEIN_KINASE_ATP"/>
    <property type="match status" value="1"/>
</dbReference>
<keyword evidence="1" id="KW-0732">Signal</keyword>
<evidence type="ECO:0000313" key="9">
    <source>
        <dbReference type="Proteomes" id="UP001159428"/>
    </source>
</evidence>
<dbReference type="GO" id="GO:0036498">
    <property type="term" value="P:IRE1-mediated unfolded protein response"/>
    <property type="evidence" value="ECO:0007669"/>
    <property type="project" value="TreeGrafter"/>
</dbReference>
<dbReference type="SMART" id="SM00248">
    <property type="entry name" value="ANK"/>
    <property type="match status" value="5"/>
</dbReference>